<organism evidence="4 5">
    <name type="scientific">Streptomyces fuscus</name>
    <dbReference type="NCBI Taxonomy" id="3048495"/>
    <lineage>
        <taxon>Bacteria</taxon>
        <taxon>Bacillati</taxon>
        <taxon>Actinomycetota</taxon>
        <taxon>Actinomycetes</taxon>
        <taxon>Kitasatosporales</taxon>
        <taxon>Streptomycetaceae</taxon>
        <taxon>Streptomyces</taxon>
    </lineage>
</organism>
<keyword evidence="2" id="KW-0012">Acyltransferase</keyword>
<dbReference type="Pfam" id="PF00583">
    <property type="entry name" value="Acetyltransf_1"/>
    <property type="match status" value="1"/>
</dbReference>
<dbReference type="PANTHER" id="PTHR43072:SF23">
    <property type="entry name" value="UPF0039 PROTEIN C11D3.02C"/>
    <property type="match status" value="1"/>
</dbReference>
<protein>
    <submittedName>
        <fullName evidence="4">N-acetyltransferase family protein</fullName>
    </submittedName>
</protein>
<sequence>MIPIYEKRGGVTVRSARPEDTEAVVAIRNHAVAHSTALWTSVPHTPAEGRAWFADHLDRGSALVAEVDGEIAGYAAYAPWRALEGYRNTVEDSVYVRDGHHGLGIGGALLTALIARARETGQHSMIAAIESGNATSIRLHERRGFEHVGTLKEAGTKFGRWFDLTLMQLRLAPPAA</sequence>
<dbReference type="PROSITE" id="PS51186">
    <property type="entry name" value="GNAT"/>
    <property type="match status" value="1"/>
</dbReference>
<proteinExistence type="predicted"/>
<evidence type="ECO:0000313" key="5">
    <source>
        <dbReference type="Proteomes" id="UP001241926"/>
    </source>
</evidence>
<evidence type="ECO:0000313" key="4">
    <source>
        <dbReference type="EMBL" id="MDL2075990.1"/>
    </source>
</evidence>
<keyword evidence="5" id="KW-1185">Reference proteome</keyword>
<dbReference type="Gene3D" id="3.40.630.30">
    <property type="match status" value="1"/>
</dbReference>
<keyword evidence="1" id="KW-0808">Transferase</keyword>
<evidence type="ECO:0000256" key="1">
    <source>
        <dbReference type="ARBA" id="ARBA00022679"/>
    </source>
</evidence>
<evidence type="ECO:0000256" key="2">
    <source>
        <dbReference type="ARBA" id="ARBA00023315"/>
    </source>
</evidence>
<gene>
    <name evidence="4" type="ORF">QNN03_06005</name>
</gene>
<dbReference type="SUPFAM" id="SSF55729">
    <property type="entry name" value="Acyl-CoA N-acyltransferases (Nat)"/>
    <property type="match status" value="1"/>
</dbReference>
<dbReference type="Proteomes" id="UP001241926">
    <property type="component" value="Unassembled WGS sequence"/>
</dbReference>
<comment type="caution">
    <text evidence="4">The sequence shown here is derived from an EMBL/GenBank/DDBJ whole genome shotgun (WGS) entry which is preliminary data.</text>
</comment>
<dbReference type="EMBL" id="JASJUS010000004">
    <property type="protein sequence ID" value="MDL2075990.1"/>
    <property type="molecule type" value="Genomic_DNA"/>
</dbReference>
<reference evidence="4 5" key="1">
    <citation type="submission" date="2023-05" db="EMBL/GenBank/DDBJ databases">
        <title>Streptomyces fuscus sp. nov., a brown-black pigment producing actinomyces isolated from dry sand of Sea duck farm.</title>
        <authorList>
            <person name="Xie J."/>
            <person name="Shen N."/>
        </authorList>
    </citation>
    <scope>NUCLEOTIDE SEQUENCE [LARGE SCALE GENOMIC DNA]</scope>
    <source>
        <strain evidence="4 5">GXMU-J15</strain>
    </source>
</reference>
<dbReference type="InterPro" id="IPR000182">
    <property type="entry name" value="GNAT_dom"/>
</dbReference>
<name>A0ABT7ITS3_9ACTN</name>
<dbReference type="PANTHER" id="PTHR43072">
    <property type="entry name" value="N-ACETYLTRANSFERASE"/>
    <property type="match status" value="1"/>
</dbReference>
<feature type="domain" description="N-acetyltransferase" evidence="3">
    <location>
        <begin position="11"/>
        <end position="172"/>
    </location>
</feature>
<evidence type="ECO:0000259" key="3">
    <source>
        <dbReference type="PROSITE" id="PS51186"/>
    </source>
</evidence>
<dbReference type="InterPro" id="IPR016181">
    <property type="entry name" value="Acyl_CoA_acyltransferase"/>
</dbReference>
<dbReference type="CDD" id="cd04301">
    <property type="entry name" value="NAT_SF"/>
    <property type="match status" value="1"/>
</dbReference>
<accession>A0ABT7ITS3</accession>